<evidence type="ECO:0000256" key="1">
    <source>
        <dbReference type="SAM" id="MobiDB-lite"/>
    </source>
</evidence>
<reference evidence="3" key="1">
    <citation type="submission" date="2016-06" db="EMBL/GenBank/DDBJ databases">
        <authorList>
            <person name="Varghese N."/>
            <person name="Submissions Spin"/>
        </authorList>
    </citation>
    <scope>NUCLEOTIDE SEQUENCE [LARGE SCALE GENOMIC DNA]</scope>
    <source>
        <strain evidence="3">DSM 44875</strain>
    </source>
</reference>
<dbReference type="EMBL" id="LT607412">
    <property type="protein sequence ID" value="SCE98347.1"/>
    <property type="molecule type" value="Genomic_DNA"/>
</dbReference>
<protein>
    <recommendedName>
        <fullName evidence="4">Winged helix-turn-helix DNA-binding</fullName>
    </recommendedName>
</protein>
<organism evidence="2 3">
    <name type="scientific">Micromonospora coriariae</name>
    <dbReference type="NCBI Taxonomy" id="285665"/>
    <lineage>
        <taxon>Bacteria</taxon>
        <taxon>Bacillati</taxon>
        <taxon>Actinomycetota</taxon>
        <taxon>Actinomycetes</taxon>
        <taxon>Micromonosporales</taxon>
        <taxon>Micromonosporaceae</taxon>
        <taxon>Micromonospora</taxon>
    </lineage>
</organism>
<proteinExistence type="predicted"/>
<dbReference type="Proteomes" id="UP000198243">
    <property type="component" value="Chromosome I"/>
</dbReference>
<accession>A0A1C4WQ16</accession>
<keyword evidence="3" id="KW-1185">Reference proteome</keyword>
<feature type="compositionally biased region" description="Pro residues" evidence="1">
    <location>
        <begin position="36"/>
        <end position="46"/>
    </location>
</feature>
<sequence>MVLVTPENTHQSRLVRLLRDDGPRSRVDLGDVLGCSPPPGRAGPPR</sequence>
<evidence type="ECO:0008006" key="4">
    <source>
        <dbReference type="Google" id="ProtNLM"/>
    </source>
</evidence>
<evidence type="ECO:0000313" key="3">
    <source>
        <dbReference type="Proteomes" id="UP000198243"/>
    </source>
</evidence>
<name>A0A1C4WQ16_9ACTN</name>
<dbReference type="RefSeq" id="WP_231929991.1">
    <property type="nucleotide sequence ID" value="NZ_LT607412.1"/>
</dbReference>
<evidence type="ECO:0000313" key="2">
    <source>
        <dbReference type="EMBL" id="SCE98347.1"/>
    </source>
</evidence>
<dbReference type="AlphaFoldDB" id="A0A1C4WQ16"/>
<gene>
    <name evidence="2" type="ORF">GA0070607_3970</name>
</gene>
<feature type="region of interest" description="Disordered" evidence="1">
    <location>
        <begin position="23"/>
        <end position="46"/>
    </location>
</feature>